<dbReference type="Proteomes" id="UP001054945">
    <property type="component" value="Unassembled WGS sequence"/>
</dbReference>
<proteinExistence type="predicted"/>
<reference evidence="1 2" key="1">
    <citation type="submission" date="2021-06" db="EMBL/GenBank/DDBJ databases">
        <title>Caerostris extrusa draft genome.</title>
        <authorList>
            <person name="Kono N."/>
            <person name="Arakawa K."/>
        </authorList>
    </citation>
    <scope>NUCLEOTIDE SEQUENCE [LARGE SCALE GENOMIC DNA]</scope>
</reference>
<gene>
    <name evidence="1" type="ORF">CEXT_308301</name>
</gene>
<dbReference type="EMBL" id="BPLR01010910">
    <property type="protein sequence ID" value="GIY42935.1"/>
    <property type="molecule type" value="Genomic_DNA"/>
</dbReference>
<dbReference type="AlphaFoldDB" id="A0AAV4TDU9"/>
<evidence type="ECO:0000313" key="1">
    <source>
        <dbReference type="EMBL" id="GIY42935.1"/>
    </source>
</evidence>
<accession>A0AAV4TDU9</accession>
<organism evidence="1 2">
    <name type="scientific">Caerostris extrusa</name>
    <name type="common">Bark spider</name>
    <name type="synonym">Caerostris bankana</name>
    <dbReference type="NCBI Taxonomy" id="172846"/>
    <lineage>
        <taxon>Eukaryota</taxon>
        <taxon>Metazoa</taxon>
        <taxon>Ecdysozoa</taxon>
        <taxon>Arthropoda</taxon>
        <taxon>Chelicerata</taxon>
        <taxon>Arachnida</taxon>
        <taxon>Araneae</taxon>
        <taxon>Araneomorphae</taxon>
        <taxon>Entelegynae</taxon>
        <taxon>Araneoidea</taxon>
        <taxon>Araneidae</taxon>
        <taxon>Caerostris</taxon>
    </lineage>
</organism>
<name>A0AAV4TDU9_CAEEX</name>
<protein>
    <submittedName>
        <fullName evidence="1">Uncharacterized protein</fullName>
    </submittedName>
</protein>
<keyword evidence="2" id="KW-1185">Reference proteome</keyword>
<evidence type="ECO:0000313" key="2">
    <source>
        <dbReference type="Proteomes" id="UP001054945"/>
    </source>
</evidence>
<comment type="caution">
    <text evidence="1">The sequence shown here is derived from an EMBL/GenBank/DDBJ whole genome shotgun (WGS) entry which is preliminary data.</text>
</comment>
<sequence>MCQLYLSEDMILAVGRMHPVQAAPVCTLASLATAHFLTADEHPNGERRPPNSNMTATHTSGSLHVYFETVSLRQQEGKALRNFNKVSPFGQMKVNNPCPLIAGVVIFHSLLEISERIPQNLSIPF</sequence>